<keyword evidence="3 4" id="KW-0413">Isomerase</keyword>
<reference evidence="5 6" key="1">
    <citation type="submission" date="2019-08" db="EMBL/GenBank/DDBJ databases">
        <authorList>
            <person name="Toschakov S.V."/>
        </authorList>
    </citation>
    <scope>NUCLEOTIDE SEQUENCE [LARGE SCALE GENOMIC DNA]</scope>
    <source>
        <strain evidence="5 6">3753O</strain>
    </source>
</reference>
<evidence type="ECO:0000256" key="1">
    <source>
        <dbReference type="ARBA" id="ARBA00022432"/>
    </source>
</evidence>
<evidence type="ECO:0000313" key="6">
    <source>
        <dbReference type="Proteomes" id="UP000326331"/>
    </source>
</evidence>
<evidence type="ECO:0000256" key="2">
    <source>
        <dbReference type="ARBA" id="ARBA00023152"/>
    </source>
</evidence>
<dbReference type="Pfam" id="PF00342">
    <property type="entry name" value="PGI"/>
    <property type="match status" value="1"/>
</dbReference>
<dbReference type="EC" id="5.3.1.9" evidence="4"/>
<dbReference type="Gene3D" id="3.40.50.10490">
    <property type="entry name" value="Glucose-6-phosphate isomerase like protein, domain 1"/>
    <property type="match status" value="3"/>
</dbReference>
<dbReference type="InterPro" id="IPR046348">
    <property type="entry name" value="SIS_dom_sf"/>
</dbReference>
<accession>A0ABX6C126</accession>
<dbReference type="EMBL" id="CP042829">
    <property type="protein sequence ID" value="QFG01975.1"/>
    <property type="molecule type" value="Genomic_DNA"/>
</dbReference>
<dbReference type="PANTHER" id="PTHR11469">
    <property type="entry name" value="GLUCOSE-6-PHOSPHATE ISOMERASE"/>
    <property type="match status" value="1"/>
</dbReference>
<dbReference type="SUPFAM" id="SSF53697">
    <property type="entry name" value="SIS domain"/>
    <property type="match status" value="1"/>
</dbReference>
<comment type="similarity">
    <text evidence="4">Belongs to the GPI family.</text>
</comment>
<keyword evidence="6" id="KW-1185">Reference proteome</keyword>
<keyword evidence="2 4" id="KW-0324">Glycolysis</keyword>
<dbReference type="PRINTS" id="PR00662">
    <property type="entry name" value="G6PISOMERASE"/>
</dbReference>
<evidence type="ECO:0000313" key="5">
    <source>
        <dbReference type="EMBL" id="QFG01975.1"/>
    </source>
</evidence>
<organism evidence="5 6">
    <name type="scientific">Tepidiforma bonchosmolovskayae</name>
    <dbReference type="NCBI Taxonomy" id="2601677"/>
    <lineage>
        <taxon>Bacteria</taxon>
        <taxon>Bacillati</taxon>
        <taxon>Chloroflexota</taxon>
        <taxon>Tepidiformia</taxon>
        <taxon>Tepidiformales</taxon>
        <taxon>Tepidiformaceae</taxon>
        <taxon>Tepidiforma</taxon>
    </lineage>
</organism>
<keyword evidence="1 4" id="KW-0312">Gluconeogenesis</keyword>
<protein>
    <recommendedName>
        <fullName evidence="4">Glucose-6-phosphate isomerase</fullName>
        <ecNumber evidence="4">5.3.1.9</ecNumber>
    </recommendedName>
</protein>
<name>A0ABX6C126_9CHLR</name>
<reference evidence="5 6" key="2">
    <citation type="submission" date="2019-10" db="EMBL/GenBank/DDBJ databases">
        <title>Thermopilla bonchosmolovskayae gen. nov., sp. nov., a moderately thermophilic Chloroflexi bacterium from a Chukotka hot spring (Arctic, Russia), representing a novel classis Thermopillaia, which include previously uncultivated lineage OLB14.</title>
        <authorList>
            <person name="Kochetkova T.V."/>
            <person name="Zayulina K.S."/>
            <person name="Zhigarkov V.S."/>
            <person name="Minaev N.V."/>
            <person name="Novikov A."/>
            <person name="Toshchakov S.V."/>
            <person name="Elcheninov A.G."/>
            <person name="Kublanov I.V."/>
        </authorList>
    </citation>
    <scope>NUCLEOTIDE SEQUENCE [LARGE SCALE GENOMIC DNA]</scope>
    <source>
        <strain evidence="5 6">3753O</strain>
    </source>
</reference>
<dbReference type="PROSITE" id="PS51463">
    <property type="entry name" value="P_GLUCOSE_ISOMERASE_3"/>
    <property type="match status" value="1"/>
</dbReference>
<gene>
    <name evidence="5" type="ORF">Tbon_01190</name>
</gene>
<proteinExistence type="inferred from homology"/>
<dbReference type="GO" id="GO:0016853">
    <property type="term" value="F:isomerase activity"/>
    <property type="evidence" value="ECO:0007669"/>
    <property type="project" value="UniProtKB-KW"/>
</dbReference>
<dbReference type="InterPro" id="IPR001672">
    <property type="entry name" value="G6P_Isomerase"/>
</dbReference>
<dbReference type="PANTHER" id="PTHR11469:SF1">
    <property type="entry name" value="GLUCOSE-6-PHOSPHATE ISOMERASE"/>
    <property type="match status" value="1"/>
</dbReference>
<evidence type="ECO:0000256" key="3">
    <source>
        <dbReference type="ARBA" id="ARBA00023235"/>
    </source>
</evidence>
<sequence length="574" mass="61893">MECTHRPSRSPTGSRVRCRTVCRRAPVSFRASAPLWPASRSSCPSPALPVHHASAIVREHHPRGGSMLPAPLESAVNARLAALASNRIIDRIWARDHTVWQPEPAECADRLGWLTVHQQMFARLPAIAALRETLRAEGAASLLLLGMGGSSLAPEVMTSAFGPAPDALRFELLDSTDPRQLDALLARLDLAATVIAVSSKSGTTIETRSQFAFFRERLPDPHRYIVITDPGTPLEAEAHRLGIERLFLNPPDIGGRFSALSYFGLVPAILCGVDIPGMFGRLGPMARSCQDPDPAANPGAWLGAVMAEAALAGRDKLTVFLPQQVEGLGHWIEQLVAESTGKHGRGILPVEGERIGPPSVYGDDRLFVAYGPLDGLAELEASGQPVVRLPAIGPLDLAAEFFRWEFATAVAGHILGINPFDQPNVEEAKRLARRLLEGVAPEPVTPAPADVLASIRPGDYLAILAYLPRDRTTADRLERARHAFRDRLRVATTIGFGPRYLHSTGQLHKGGPNTGVFLVVEDPPSVDFPVPGEPFTFAQLEAAQARGDVAALLAHGRRVARLSLAELERLAFPA</sequence>
<dbReference type="Proteomes" id="UP000326331">
    <property type="component" value="Chromosome"/>
</dbReference>
<comment type="catalytic activity">
    <reaction evidence="4">
        <text>alpha-D-glucose 6-phosphate = beta-D-fructose 6-phosphate</text>
        <dbReference type="Rhea" id="RHEA:11816"/>
        <dbReference type="ChEBI" id="CHEBI:57634"/>
        <dbReference type="ChEBI" id="CHEBI:58225"/>
        <dbReference type="EC" id="5.3.1.9"/>
    </reaction>
</comment>
<comment type="pathway">
    <text evidence="4">Carbohydrate degradation; glycolysis; D-glyceraldehyde 3-phosphate and glycerone phosphate from D-glucose: step 2/4.</text>
</comment>
<evidence type="ECO:0000256" key="4">
    <source>
        <dbReference type="RuleBase" id="RU000612"/>
    </source>
</evidence>